<evidence type="ECO:0000313" key="9">
    <source>
        <dbReference type="Proteomes" id="UP000053119"/>
    </source>
</evidence>
<evidence type="ECO:0000259" key="7">
    <source>
        <dbReference type="Pfam" id="PF15619"/>
    </source>
</evidence>
<feature type="region of interest" description="Disordered" evidence="6">
    <location>
        <begin position="365"/>
        <end position="419"/>
    </location>
</feature>
<feature type="coiled-coil region" evidence="5">
    <location>
        <begin position="114"/>
        <end position="177"/>
    </location>
</feature>
<feature type="compositionally biased region" description="Basic and acidic residues" evidence="6">
    <location>
        <begin position="237"/>
        <end position="248"/>
    </location>
</feature>
<name>A0A091K1W5_EGRGA</name>
<gene>
    <name evidence="8" type="ORF">Z169_11002</name>
</gene>
<sequence length="524" mass="59962">GGKKLPAEKTPHQNSSFVSLQSSMFSQKKNAVAQRISSARLHKIKELKNEIFDLQHQLEASSLENRVLKQLQCRHMKAIGRYENSGSNLQDLLARHYDEVRSLRKLLRMSQEDERNTSRKLRKVEAELLKAKDALQALHLISEDKALAEREELNHRLSVLTEKMEVNDKRIQSLEKQLKLNNNIFSRQLANENKKAVEAGIITKNLQMEINSLHQKIKEKDRQLYVKNIYANRMRKIPSDKGDSEPPEKSLGINRSVQVDKQRFRSLLLSQYQTQETEESPIQLTKEKKSSEDKSQKAEANEADADAQCRAEKQSTKKIPKPETFNRTRREYLREGRLLMEEHTCLEFMKEEKERDLLKRELETLMKTEQTPPSGSVKENNKEEGAVEENEKEEKKPDEELNNGGKSGSKRVTPSPRNKTFIGLKNKYIFSEATENLHHGLPTSGAKPKKGSLCNHRCAGQDRSETAESKVKNAFENMKYEPSSGRVAETRRKASSTEAEGCACMTFADRKNSLTKELFGPGCV</sequence>
<dbReference type="GO" id="GO:0042073">
    <property type="term" value="P:intraciliary transport"/>
    <property type="evidence" value="ECO:0007669"/>
    <property type="project" value="TreeGrafter"/>
</dbReference>
<reference evidence="8 9" key="1">
    <citation type="submission" date="2014-04" db="EMBL/GenBank/DDBJ databases">
        <title>Genome evolution of avian class.</title>
        <authorList>
            <person name="Zhang G."/>
            <person name="Li C."/>
        </authorList>
    </citation>
    <scope>NUCLEOTIDE SEQUENCE [LARGE SCALE GENOMIC DNA]</scope>
    <source>
        <strain evidence="8">BGI_Z169</strain>
    </source>
</reference>
<evidence type="ECO:0000256" key="2">
    <source>
        <dbReference type="ARBA" id="ARBA00023054"/>
    </source>
</evidence>
<dbReference type="EMBL" id="KK501770">
    <property type="protein sequence ID" value="KFP17776.1"/>
    <property type="molecule type" value="Genomic_DNA"/>
</dbReference>
<dbReference type="Proteomes" id="UP000053119">
    <property type="component" value="Unassembled WGS sequence"/>
</dbReference>
<feature type="domain" description="Lebercilin" evidence="7">
    <location>
        <begin position="32"/>
        <end position="224"/>
    </location>
</feature>
<evidence type="ECO:0000256" key="4">
    <source>
        <dbReference type="ARBA" id="ARBA00041402"/>
    </source>
</evidence>
<dbReference type="AlphaFoldDB" id="A0A091K1W5"/>
<feature type="compositionally biased region" description="Basic and acidic residues" evidence="6">
    <location>
        <begin position="285"/>
        <end position="300"/>
    </location>
</feature>
<feature type="region of interest" description="Disordered" evidence="6">
    <location>
        <begin position="236"/>
        <end position="256"/>
    </location>
</feature>
<feature type="region of interest" description="Disordered" evidence="6">
    <location>
        <begin position="270"/>
        <end position="328"/>
    </location>
</feature>
<feature type="compositionally biased region" description="Basic and acidic residues" evidence="6">
    <location>
        <begin position="307"/>
        <end position="328"/>
    </location>
</feature>
<keyword evidence="2 5" id="KW-0175">Coiled coil</keyword>
<feature type="compositionally biased region" description="Polar residues" evidence="6">
    <location>
        <begin position="270"/>
        <end position="283"/>
    </location>
</feature>
<proteinExistence type="inferred from homology"/>
<dbReference type="STRING" id="188379.A0A091K1W5"/>
<accession>A0A091K1W5</accession>
<keyword evidence="9" id="KW-1185">Reference proteome</keyword>
<dbReference type="PANTHER" id="PTHR16650">
    <property type="entry name" value="C21ORF13-RELATED"/>
    <property type="match status" value="1"/>
</dbReference>
<feature type="non-terminal residue" evidence="8">
    <location>
        <position position="524"/>
    </location>
</feature>
<evidence type="ECO:0000256" key="1">
    <source>
        <dbReference type="ARBA" id="ARBA00010229"/>
    </source>
</evidence>
<evidence type="ECO:0000256" key="6">
    <source>
        <dbReference type="SAM" id="MobiDB-lite"/>
    </source>
</evidence>
<evidence type="ECO:0000313" key="8">
    <source>
        <dbReference type="EMBL" id="KFP17776.1"/>
    </source>
</evidence>
<feature type="non-terminal residue" evidence="8">
    <location>
        <position position="1"/>
    </location>
</feature>
<evidence type="ECO:0000256" key="5">
    <source>
        <dbReference type="SAM" id="Coils"/>
    </source>
</evidence>
<dbReference type="PANTHER" id="PTHR16650:SF9">
    <property type="entry name" value="LEBERCILIN-LIKE PROTEIN"/>
    <property type="match status" value="1"/>
</dbReference>
<comment type="similarity">
    <text evidence="1">Belongs to the LCA5 family.</text>
</comment>
<protein>
    <recommendedName>
        <fullName evidence="3">Lebercilin-like protein</fullName>
    </recommendedName>
    <alternativeName>
        <fullName evidence="4">Leber congenital amaurosis 5-like protein</fullName>
    </alternativeName>
</protein>
<dbReference type="InterPro" id="IPR026188">
    <property type="entry name" value="Lebercilin-like"/>
</dbReference>
<organism evidence="8 9">
    <name type="scientific">Egretta garzetta</name>
    <name type="common">Little egret</name>
    <dbReference type="NCBI Taxonomy" id="188379"/>
    <lineage>
        <taxon>Eukaryota</taxon>
        <taxon>Metazoa</taxon>
        <taxon>Chordata</taxon>
        <taxon>Craniata</taxon>
        <taxon>Vertebrata</taxon>
        <taxon>Euteleostomi</taxon>
        <taxon>Archelosauria</taxon>
        <taxon>Archosauria</taxon>
        <taxon>Dinosauria</taxon>
        <taxon>Saurischia</taxon>
        <taxon>Theropoda</taxon>
        <taxon>Coelurosauria</taxon>
        <taxon>Aves</taxon>
        <taxon>Neognathae</taxon>
        <taxon>Neoaves</taxon>
        <taxon>Aequornithes</taxon>
        <taxon>Pelecaniformes</taxon>
        <taxon>Ardeidae</taxon>
        <taxon>Egretta</taxon>
    </lineage>
</organism>
<dbReference type="GO" id="GO:0005930">
    <property type="term" value="C:axoneme"/>
    <property type="evidence" value="ECO:0007669"/>
    <property type="project" value="TreeGrafter"/>
</dbReference>
<dbReference type="Pfam" id="PF15619">
    <property type="entry name" value="Lebercilin"/>
    <property type="match status" value="1"/>
</dbReference>
<dbReference type="InterPro" id="IPR028933">
    <property type="entry name" value="Lebercilin_dom"/>
</dbReference>
<evidence type="ECO:0000256" key="3">
    <source>
        <dbReference type="ARBA" id="ARBA00041189"/>
    </source>
</evidence>